<evidence type="ECO:0000256" key="5">
    <source>
        <dbReference type="SAM" id="MobiDB-lite"/>
    </source>
</evidence>
<dbReference type="InterPro" id="IPR003807">
    <property type="entry name" value="DUF202"/>
</dbReference>
<feature type="compositionally biased region" description="Polar residues" evidence="5">
    <location>
        <begin position="1"/>
        <end position="10"/>
    </location>
</feature>
<dbReference type="EMBL" id="AHZU02001181">
    <property type="protein sequence ID" value="KFG35268.1"/>
    <property type="molecule type" value="Genomic_DNA"/>
</dbReference>
<dbReference type="GO" id="GO:0006799">
    <property type="term" value="P:polyphosphate biosynthetic process"/>
    <property type="evidence" value="ECO:0007669"/>
    <property type="project" value="UniProtKB-ARBA"/>
</dbReference>
<dbReference type="InterPro" id="IPR051572">
    <property type="entry name" value="VTC_Complex_Subunit"/>
</dbReference>
<dbReference type="OrthoDB" id="6493944at2759"/>
<dbReference type="InterPro" id="IPR018966">
    <property type="entry name" value="VTC_domain"/>
</dbReference>
<evidence type="ECO:0000259" key="8">
    <source>
        <dbReference type="Pfam" id="PF09359"/>
    </source>
</evidence>
<feature type="transmembrane region" description="Helical" evidence="6">
    <location>
        <begin position="1150"/>
        <end position="1171"/>
    </location>
</feature>
<feature type="compositionally biased region" description="Acidic residues" evidence="5">
    <location>
        <begin position="541"/>
        <end position="550"/>
    </location>
</feature>
<dbReference type="Proteomes" id="UP000028837">
    <property type="component" value="Unassembled WGS sequence"/>
</dbReference>
<feature type="domain" description="DUF202" evidence="7">
    <location>
        <begin position="1117"/>
        <end position="1177"/>
    </location>
</feature>
<dbReference type="PANTHER" id="PTHR46140">
    <property type="entry name" value="VACUOLAR TRANSPORTER CHAPERONE 1-RELATED"/>
    <property type="match status" value="1"/>
</dbReference>
<feature type="region of interest" description="Disordered" evidence="5">
    <location>
        <begin position="1"/>
        <end position="40"/>
    </location>
</feature>
<feature type="compositionally biased region" description="Basic and acidic residues" evidence="5">
    <location>
        <begin position="551"/>
        <end position="571"/>
    </location>
</feature>
<dbReference type="VEuPathDB" id="ToxoDB:TGDOM2_299080"/>
<feature type="compositionally biased region" description="Basic and acidic residues" evidence="5">
    <location>
        <begin position="513"/>
        <end position="540"/>
    </location>
</feature>
<gene>
    <name evidence="9" type="ORF">TGDOM2_299080</name>
</gene>
<dbReference type="Pfam" id="PF09359">
    <property type="entry name" value="VTC"/>
    <property type="match status" value="2"/>
</dbReference>
<accession>A0A086JT00</accession>
<comment type="caution">
    <text evidence="9">The sequence shown here is derived from an EMBL/GenBank/DDBJ whole genome shotgun (WGS) entry which is preliminary data.</text>
</comment>
<comment type="subcellular location">
    <subcellularLocation>
        <location evidence="1">Endomembrane system</location>
        <topology evidence="1">Multi-pass membrane protein</topology>
    </subcellularLocation>
</comment>
<feature type="compositionally biased region" description="Polar residues" evidence="5">
    <location>
        <begin position="86"/>
        <end position="101"/>
    </location>
</feature>
<evidence type="ECO:0000256" key="1">
    <source>
        <dbReference type="ARBA" id="ARBA00004127"/>
    </source>
</evidence>
<protein>
    <submittedName>
        <fullName evidence="9">VTC domain-containing protein</fullName>
    </submittedName>
</protein>
<evidence type="ECO:0000256" key="2">
    <source>
        <dbReference type="ARBA" id="ARBA00022692"/>
    </source>
</evidence>
<evidence type="ECO:0000313" key="10">
    <source>
        <dbReference type="Proteomes" id="UP000028837"/>
    </source>
</evidence>
<keyword evidence="4 6" id="KW-0472">Membrane</keyword>
<keyword evidence="2 6" id="KW-0812">Transmembrane</keyword>
<feature type="region of interest" description="Disordered" evidence="5">
    <location>
        <begin position="938"/>
        <end position="977"/>
    </location>
</feature>
<reference evidence="9 10" key="1">
    <citation type="submission" date="2014-02" db="EMBL/GenBank/DDBJ databases">
        <authorList>
            <person name="Sibley D."/>
            <person name="Venepally P."/>
            <person name="Karamycheva S."/>
            <person name="Hadjithomas M."/>
            <person name="Khan A."/>
            <person name="Brunk B."/>
            <person name="Roos D."/>
            <person name="Caler E."/>
            <person name="Lorenzi H."/>
        </authorList>
    </citation>
    <scope>NUCLEOTIDE SEQUENCE [LARGE SCALE GENOMIC DNA]</scope>
    <source>
        <strain evidence="9 10">GAB2-2007-GAL-DOM2</strain>
    </source>
</reference>
<feature type="region of interest" description="Disordered" evidence="5">
    <location>
        <begin position="848"/>
        <end position="908"/>
    </location>
</feature>
<sequence>MASENCTSPEASPYGLRRTEKEERKRDARGSSVGSLASLPSCAESALPRHYLPLYVNIPQMEKLITQLAADASQKLSTATIKKQLKQMQQEPLTTVPLNENSGKKETVSGDRSGLAKAAERPPVSPSWRATAEESVGSQESGQARERDDREATEREERDEAQKTTQTAGTSIFGQAELMSLLPESRFRNLMQHQVQRLNFFVQSKEQEVCQRLSHIYSAIGLMREQHGFTVDVAARLEEELDAQSAEITHLDFFVRRNYKALVDLGHFFDRLLKTDATRWFIFSLIKEKFCDVDLEGLMLRLSLAWSAFRQAKAGVTESGKWEAPETFVRNTTKYWLRSDRVVHAQCLILKHLPFLVYGASEEDIAAALLRQQNLQKSEGGADEEAEEAELAGNSATSAASLKRKIGATQPITSVYVDSNTGYCFENRILRMEGAELIRFRWYGVNDNEGDKPVFVERKTHHESWTGLSSTKERFTLDQKFVKSYLLGRLPAAEALGIQFRERWWRDKKKEEEAKEREEREREGEAEAKEKTERNGRQEDGEACQDSEEGERERERAMEPREEATSREGCRENVGVGAEDERCRARKETTTEQRRQWEREEEEAETKYFQDAKTQKSLQLACEIQNTLLRHSLLPMVRTSYLRAAFQLSTSNAVRISLDTNLCMVDELTPQYVSLGMAEERRKLEPTSEGISSVGRCPLWENLRRPHPAMQQPVASPSAAFASASSRNGCVGATRGPAEEREKHGSPAHAVKEDLVRFERMREDDDDVLWCRVAEELLGKNDVVRFPFAVLEVKLQTSPSPPWVQELLALCDAIMVPKFSKFQHGMAFLHSDKISRLPYWLQASPEATGLRRDGKPLGRAASLDAPAQEGQSAPPRERRERPEPSTLPAASLPAPPHAEGVAEPSSWRVDGRAERHTFFFGSRRGKLFYSPVVRSVEEGQADDEGASQVPQLRVAGERGPPRHSVLTEPRNRSSANEQTLNCVSVDQLPAEPGLAEVTRRRRPRGKSTLGTDAARTLDWLRQRHTEALAEDFPTHWETAAAAEARGFLASRDNAFSNSFDETQEHLALAPLPRSEAPLQRSHDEEDDGWLSDPQSKQACLRKVMRQSKKMRKLDPKSFFANERTFLQYLQKAVYLGSLAITLLQWGGGGVVPDVAGFCLAFGVLALLVYSYRVFEERGSKLERKVARGDMNAGERYDSVYGPVAIFATVSVIVLFILCLQIDAGVKKLKSV</sequence>
<keyword evidence="3 6" id="KW-1133">Transmembrane helix</keyword>
<feature type="compositionally biased region" description="Basic and acidic residues" evidence="5">
    <location>
        <begin position="579"/>
        <end position="598"/>
    </location>
</feature>
<feature type="compositionally biased region" description="Basic and acidic residues" evidence="5">
    <location>
        <begin position="143"/>
        <end position="162"/>
    </location>
</feature>
<feature type="compositionally biased region" description="Basic and acidic residues" evidence="5">
    <location>
        <begin position="17"/>
        <end position="29"/>
    </location>
</feature>
<proteinExistence type="predicted"/>
<evidence type="ECO:0000256" key="6">
    <source>
        <dbReference type="SAM" id="Phobius"/>
    </source>
</evidence>
<feature type="transmembrane region" description="Helical" evidence="6">
    <location>
        <begin position="1199"/>
        <end position="1219"/>
    </location>
</feature>
<name>A0A086JT00_TOXGO</name>
<evidence type="ECO:0000259" key="7">
    <source>
        <dbReference type="Pfam" id="PF02656"/>
    </source>
</evidence>
<dbReference type="InterPro" id="IPR042267">
    <property type="entry name" value="VTC_sf"/>
</dbReference>
<feature type="region of interest" description="Disordered" evidence="5">
    <location>
        <begin position="513"/>
        <end position="602"/>
    </location>
</feature>
<evidence type="ECO:0000256" key="4">
    <source>
        <dbReference type="ARBA" id="ARBA00023136"/>
    </source>
</evidence>
<evidence type="ECO:0000313" key="9">
    <source>
        <dbReference type="EMBL" id="KFG35268.1"/>
    </source>
</evidence>
<dbReference type="AlphaFoldDB" id="A0A086JT00"/>
<dbReference type="GO" id="GO:0012505">
    <property type="term" value="C:endomembrane system"/>
    <property type="evidence" value="ECO:0007669"/>
    <property type="project" value="UniProtKB-SubCell"/>
</dbReference>
<feature type="domain" description="VTC" evidence="8">
    <location>
        <begin position="330"/>
        <end position="517"/>
    </location>
</feature>
<feature type="region of interest" description="Disordered" evidence="5">
    <location>
        <begin position="86"/>
        <end position="170"/>
    </location>
</feature>
<evidence type="ECO:0000256" key="3">
    <source>
        <dbReference type="ARBA" id="ARBA00022989"/>
    </source>
</evidence>
<organism evidence="9 10">
    <name type="scientific">Toxoplasma gondii GAB2-2007-GAL-DOM2</name>
    <dbReference type="NCBI Taxonomy" id="1130820"/>
    <lineage>
        <taxon>Eukaryota</taxon>
        <taxon>Sar</taxon>
        <taxon>Alveolata</taxon>
        <taxon>Apicomplexa</taxon>
        <taxon>Conoidasida</taxon>
        <taxon>Coccidia</taxon>
        <taxon>Eucoccidiorida</taxon>
        <taxon>Eimeriorina</taxon>
        <taxon>Sarcocystidae</taxon>
        <taxon>Toxoplasma</taxon>
    </lineage>
</organism>
<dbReference type="Pfam" id="PF02656">
    <property type="entry name" value="DUF202"/>
    <property type="match status" value="1"/>
</dbReference>
<feature type="domain" description="VTC" evidence="8">
    <location>
        <begin position="595"/>
        <end position="830"/>
    </location>
</feature>
<dbReference type="Gene3D" id="3.20.100.30">
    <property type="entry name" value="VTC, catalytic tunnel domain"/>
    <property type="match status" value="2"/>
</dbReference>
<dbReference type="PANTHER" id="PTHR46140:SF1">
    <property type="entry name" value="VACUOLAR TRANSPORTER CHAPERONE COMPLEX SUBUNIT 4-RELATED"/>
    <property type="match status" value="1"/>
</dbReference>